<dbReference type="Proteomes" id="UP000521872">
    <property type="component" value="Unassembled WGS sequence"/>
</dbReference>
<protein>
    <recommendedName>
        <fullName evidence="1">GST N-terminal domain-containing protein</fullName>
    </recommendedName>
</protein>
<dbReference type="Gene3D" id="1.20.1050.10">
    <property type="match status" value="1"/>
</dbReference>
<dbReference type="InterPro" id="IPR036249">
    <property type="entry name" value="Thioredoxin-like_sf"/>
</dbReference>
<evidence type="ECO:0000259" key="1">
    <source>
        <dbReference type="PROSITE" id="PS50404"/>
    </source>
</evidence>
<dbReference type="InterPro" id="IPR004045">
    <property type="entry name" value="Glutathione_S-Trfase_N"/>
</dbReference>
<dbReference type="AlphaFoldDB" id="A0A8H4QH86"/>
<organism evidence="2 3">
    <name type="scientific">Agrocybe pediades</name>
    <dbReference type="NCBI Taxonomy" id="84607"/>
    <lineage>
        <taxon>Eukaryota</taxon>
        <taxon>Fungi</taxon>
        <taxon>Dikarya</taxon>
        <taxon>Basidiomycota</taxon>
        <taxon>Agaricomycotina</taxon>
        <taxon>Agaricomycetes</taxon>
        <taxon>Agaricomycetidae</taxon>
        <taxon>Agaricales</taxon>
        <taxon>Agaricineae</taxon>
        <taxon>Strophariaceae</taxon>
        <taxon>Agrocybe</taxon>
    </lineage>
</organism>
<dbReference type="PROSITE" id="PS50404">
    <property type="entry name" value="GST_NTER"/>
    <property type="match status" value="1"/>
</dbReference>
<dbReference type="Gene3D" id="3.40.30.10">
    <property type="entry name" value="Glutaredoxin"/>
    <property type="match status" value="1"/>
</dbReference>
<dbReference type="SUPFAM" id="SSF47616">
    <property type="entry name" value="GST C-terminal domain-like"/>
    <property type="match status" value="1"/>
</dbReference>
<dbReference type="Pfam" id="PF22041">
    <property type="entry name" value="GST_C_7"/>
    <property type="match status" value="1"/>
</dbReference>
<keyword evidence="3" id="KW-1185">Reference proteome</keyword>
<evidence type="ECO:0000313" key="2">
    <source>
        <dbReference type="EMBL" id="KAF4611075.1"/>
    </source>
</evidence>
<dbReference type="InterPro" id="IPR054416">
    <property type="entry name" value="GST_UstS-like_C"/>
</dbReference>
<feature type="domain" description="GST N-terminal" evidence="1">
    <location>
        <begin position="81"/>
        <end position="172"/>
    </location>
</feature>
<dbReference type="EMBL" id="JAACJL010000058">
    <property type="protein sequence ID" value="KAF4611075.1"/>
    <property type="molecule type" value="Genomic_DNA"/>
</dbReference>
<comment type="caution">
    <text evidence="2">The sequence shown here is derived from an EMBL/GenBank/DDBJ whole genome shotgun (WGS) entry which is preliminary data.</text>
</comment>
<name>A0A8H4QH86_9AGAR</name>
<dbReference type="SUPFAM" id="SSF52833">
    <property type="entry name" value="Thioredoxin-like"/>
    <property type="match status" value="1"/>
</dbReference>
<dbReference type="Pfam" id="PF13409">
    <property type="entry name" value="GST_N_2"/>
    <property type="match status" value="1"/>
</dbReference>
<evidence type="ECO:0000313" key="3">
    <source>
        <dbReference type="Proteomes" id="UP000521872"/>
    </source>
</evidence>
<dbReference type="InterPro" id="IPR036282">
    <property type="entry name" value="Glutathione-S-Trfase_C_sf"/>
</dbReference>
<reference evidence="2 3" key="1">
    <citation type="submission" date="2019-12" db="EMBL/GenBank/DDBJ databases">
        <authorList>
            <person name="Floudas D."/>
            <person name="Bentzer J."/>
            <person name="Ahren D."/>
            <person name="Johansson T."/>
            <person name="Persson P."/>
            <person name="Tunlid A."/>
        </authorList>
    </citation>
    <scope>NUCLEOTIDE SEQUENCE [LARGE SCALE GENOMIC DNA]</scope>
    <source>
        <strain evidence="2 3">CBS 102.39</strain>
    </source>
</reference>
<sequence>MVKLCIVRLNHTTKSLRRSFGELKLIQVLEHKTARVQIAGCLQSKEQKHQSPDQPYYRLAFSYIPPEAPHSNNMSIILYDSPTTIPGKALSPNMRKTRYCLSYKGLSYKTQWIEYVNIQSECKKIGIPPTAKNGDGSDFYTLPAIYDPHTGKYIADSFEIAVYLDKTYPNAPPIFPGGYQTTTGLQHAFEHGIFFPAIDKHRSFAFYETFLVQNEISKPYFRDSFEKRLGVKLEDLAPKGELAVQQWKKFEEAFGTVAAVYAKTDAAGPYLMGDRISWGDIVVCSFLIWWRRLWGEQSQQWKDISSWQGGRWGKLLSSLDKYSEIY</sequence>
<gene>
    <name evidence="2" type="ORF">D9613_006495</name>
</gene>
<proteinExistence type="predicted"/>
<accession>A0A8H4QH86</accession>